<evidence type="ECO:0000313" key="1">
    <source>
        <dbReference type="EMBL" id="QUC65848.1"/>
    </source>
</evidence>
<keyword evidence="1" id="KW-0808">Transferase</keyword>
<organism evidence="1 2">
    <name type="scientific">Aristaeella hokkaidonensis</name>
    <dbReference type="NCBI Taxonomy" id="3046382"/>
    <lineage>
        <taxon>Bacteria</taxon>
        <taxon>Bacillati</taxon>
        <taxon>Bacillota</taxon>
        <taxon>Clostridia</taxon>
        <taxon>Eubacteriales</taxon>
        <taxon>Aristaeellaceae</taxon>
        <taxon>Aristaeella</taxon>
    </lineage>
</organism>
<proteinExistence type="predicted"/>
<keyword evidence="2" id="KW-1185">Reference proteome</keyword>
<dbReference type="Proteomes" id="UP000682782">
    <property type="component" value="Chromosome"/>
</dbReference>
<sequence>MYKRRVRGWSQHIDFMFLDILCAFVSLLAAFLIVEKEGVNSRFFWWMALEIILVNTVVMIVMDTYHSVLHHSPWDEMIRLLSQTGNVILVLLIIRLLDQSVEADLLKITLYGLPMYLVSCYIMRQVYKSFLKKKHHIHNRHSMLIALEASQIPTVIPRILRSNYGIYRFSGMAIMGANSSEEQVRHALNQVREEYPEVDTIPVVATADTLEQYLTNNWVDEVYLDVPPGTDMPVDLINSLMRIGITIHTALTSLDDIESRHKNVEWICGHLTITTSLGYVTGRDLLLKRIMDIAGGLIGALITLLLIPTVGLAIWLSDPGPIFFSQIRIGENGKKFRMYKFRSMYMDAEARKKQVAKENGQEGHLMFKMENDPRIIGSKQGPDGKWKKGVGGWIRALSLDEFPQFFNVLKGEMSLVGTRPPTVDEWQRYEPYHRSRMSTRPGITGLWQVSGRSNIRDFNTVVRMDREYIENWSLKKDIYILFKTIWVVFRRIGTM</sequence>
<name>A0AC61MWL6_9FIRM</name>
<dbReference type="EMBL" id="CP068393">
    <property type="protein sequence ID" value="QUC65848.1"/>
    <property type="molecule type" value="Genomic_DNA"/>
</dbReference>
<evidence type="ECO:0000313" key="2">
    <source>
        <dbReference type="Proteomes" id="UP000682782"/>
    </source>
</evidence>
<reference evidence="1" key="1">
    <citation type="submission" date="2021-01" db="EMBL/GenBank/DDBJ databases">
        <title>Complete genome sequence of Clostridiales bacterium R-7.</title>
        <authorList>
            <person name="Mahoney-Kurpe S.C."/>
            <person name="Palevich N."/>
            <person name="Koike S."/>
            <person name="Moon C.D."/>
            <person name="Attwood G.T."/>
        </authorList>
    </citation>
    <scope>NUCLEOTIDE SEQUENCE</scope>
    <source>
        <strain evidence="1">R-7</strain>
    </source>
</reference>
<protein>
    <submittedName>
        <fullName evidence="1">Sugar transferase</fullName>
    </submittedName>
</protein>
<gene>
    <name evidence="1" type="ORF">JYE49_08090</name>
</gene>
<accession>A0AC61MWL6</accession>